<keyword evidence="6 9" id="KW-0347">Helicase</keyword>
<keyword evidence="6" id="KW-0479">Metal-binding</keyword>
<dbReference type="GO" id="GO:0006281">
    <property type="term" value="P:DNA repair"/>
    <property type="evidence" value="ECO:0007669"/>
    <property type="project" value="TreeGrafter"/>
</dbReference>
<dbReference type="PROSITE" id="PS51193">
    <property type="entry name" value="HELICASE_ATP_BIND_2"/>
    <property type="match status" value="1"/>
</dbReference>
<dbReference type="InterPro" id="IPR027417">
    <property type="entry name" value="P-loop_NTPase"/>
</dbReference>
<dbReference type="GO" id="GO:0009432">
    <property type="term" value="P:SOS response"/>
    <property type="evidence" value="ECO:0007669"/>
    <property type="project" value="TreeGrafter"/>
</dbReference>
<feature type="binding site" evidence="6">
    <location>
        <position position="207"/>
    </location>
    <ligand>
        <name>[4Fe-4S] cluster</name>
        <dbReference type="ChEBI" id="CHEBI:49883"/>
    </ligand>
</feature>
<dbReference type="SMART" id="SM00487">
    <property type="entry name" value="DEXDc"/>
    <property type="match status" value="1"/>
</dbReference>
<proteinExistence type="inferred from homology"/>
<dbReference type="GO" id="GO:0003677">
    <property type="term" value="F:DNA binding"/>
    <property type="evidence" value="ECO:0007669"/>
    <property type="project" value="UniProtKB-UniRule"/>
</dbReference>
<feature type="binding site" evidence="6">
    <location>
        <position position="213"/>
    </location>
    <ligand>
        <name>[4Fe-4S] cluster</name>
        <dbReference type="ChEBI" id="CHEBI:49883"/>
    </ligand>
</feature>
<dbReference type="InterPro" id="IPR014013">
    <property type="entry name" value="Helic_SF1/SF2_ATP-bd_DinG/Rad3"/>
</dbReference>
<dbReference type="InterPro" id="IPR045028">
    <property type="entry name" value="DinG/Rad3-like"/>
</dbReference>
<reference evidence="9 10" key="1">
    <citation type="submission" date="2018-07" db="EMBL/GenBank/DDBJ databases">
        <title>Motiliproteus coralliicola sp. nov., a bacterium isolated from Coral.</title>
        <authorList>
            <person name="Wang G."/>
        </authorList>
    </citation>
    <scope>NUCLEOTIDE SEQUENCE [LARGE SCALE GENOMIC DNA]</scope>
    <source>
        <strain evidence="9 10">C34</strain>
    </source>
</reference>
<keyword evidence="6" id="KW-0411">Iron-sulfur</keyword>
<dbReference type="GO" id="GO:0005524">
    <property type="term" value="F:ATP binding"/>
    <property type="evidence" value="ECO:0007669"/>
    <property type="project" value="UniProtKB-UniRule"/>
</dbReference>
<evidence type="ECO:0000256" key="7">
    <source>
        <dbReference type="SAM" id="Coils"/>
    </source>
</evidence>
<evidence type="ECO:0000256" key="5">
    <source>
        <dbReference type="ARBA" id="ARBA00023125"/>
    </source>
</evidence>
<dbReference type="InterPro" id="IPR014001">
    <property type="entry name" value="Helicase_ATP-bd"/>
</dbReference>
<dbReference type="InterPro" id="IPR006555">
    <property type="entry name" value="ATP-dep_Helicase_C"/>
</dbReference>
<sequence>MGLECVSDIPEHLKTEIQQAYSAYLESRGLKPRYGQKLMIAEIVKGLLDTEQSSPTCVVEAGTGTGKTVAYLLAVLPLAKHLGKKLVLSTATVALQEQIVLKDLPELREHSGLSFDYALAKGRGRYLCLSKLDQWLSSDAQNPTLALYEDELALRLPSETLELYQELADRYIKGYWDGERDSWPEEIAQDVWSGVTTDHRQCTNRRCSNFSSCCFYKARNELDQADCIVANHDLVMSDLSLGGGAILPDPEETLYVFDEGHHLADKALNHFYCQLRLNSWRSWLKQLPKTLKRMLKEMKEPDSLIRGQAGLETLISDSLELLQRLDTPLQQLVAQLPEDDRRDDSRHFRFPQGRVPNDILELARQLEPRARDLQLQLDSLTEKLKEAISEPISGIDKELAERWYPTIGRLFARAEGARALWRSLIAEDSPAQPPAARWLSFHQSPEGDELELCCSPILAAQTLDQQLWQRCGAAVVTSATLTALGRFDQLQLRSGVPQESRFAVVPSPFNHQQAAALRIPKLSASPADPQAHDEAIAEELETCLADDEAALVLFSSWRQMLQVRDRLGAALADRVIAQGDHSKQALLKLHKQRVDEGMGSVLFGLNSFAEGVDLPGDYLRHVVIAKIPFAVPGQPVEKALDEWIREQGRDPFMEVAVPDASVKLIQACGRLLRSEADSGKISILDNRLTTRRYGRALLEALPPYRREPG</sequence>
<keyword evidence="6" id="KW-0408">Iron</keyword>
<feature type="binding site" evidence="6">
    <location>
        <position position="128"/>
    </location>
    <ligand>
        <name>[4Fe-4S] cluster</name>
        <dbReference type="ChEBI" id="CHEBI:49883"/>
    </ligand>
</feature>
<comment type="caution">
    <text evidence="9">The sequence shown here is derived from an EMBL/GenBank/DDBJ whole genome shotgun (WGS) entry which is preliminary data.</text>
</comment>
<dbReference type="EC" id="5.6.2.3" evidence="6"/>
<dbReference type="SMART" id="SM00491">
    <property type="entry name" value="HELICc2"/>
    <property type="match status" value="1"/>
</dbReference>
<dbReference type="PANTHER" id="PTHR11472">
    <property type="entry name" value="DNA REPAIR DEAD HELICASE RAD3/XP-D SUBFAMILY MEMBER"/>
    <property type="match status" value="1"/>
</dbReference>
<dbReference type="GO" id="GO:0043139">
    <property type="term" value="F:5'-3' DNA helicase activity"/>
    <property type="evidence" value="ECO:0007669"/>
    <property type="project" value="UniProtKB-UniRule"/>
</dbReference>
<dbReference type="InterPro" id="IPR039000">
    <property type="entry name" value="DinG_proteobact"/>
</dbReference>
<dbReference type="Proteomes" id="UP000253769">
    <property type="component" value="Unassembled WGS sequence"/>
</dbReference>
<accession>A0A369WXI7</accession>
<dbReference type="Pfam" id="PF13307">
    <property type="entry name" value="Helicase_C_2"/>
    <property type="match status" value="1"/>
</dbReference>
<feature type="domain" description="Helicase ATP-binding" evidence="8">
    <location>
        <begin position="22"/>
        <end position="346"/>
    </location>
</feature>
<evidence type="ECO:0000313" key="10">
    <source>
        <dbReference type="Proteomes" id="UP000253769"/>
    </source>
</evidence>
<dbReference type="GO" id="GO:0046872">
    <property type="term" value="F:metal ion binding"/>
    <property type="evidence" value="ECO:0007669"/>
    <property type="project" value="UniProtKB-KW"/>
</dbReference>
<evidence type="ECO:0000256" key="2">
    <source>
        <dbReference type="ARBA" id="ARBA00022741"/>
    </source>
</evidence>
<gene>
    <name evidence="6" type="primary">dinG</name>
    <name evidence="9" type="ORF">DV711_01095</name>
</gene>
<feature type="binding site" evidence="6">
    <location>
        <position position="202"/>
    </location>
    <ligand>
        <name>[4Fe-4S] cluster</name>
        <dbReference type="ChEBI" id="CHEBI:49883"/>
    </ligand>
</feature>
<dbReference type="AlphaFoldDB" id="A0A369WXI7"/>
<keyword evidence="2 6" id="KW-0547">Nucleotide-binding</keyword>
<dbReference type="Gene3D" id="3.40.50.300">
    <property type="entry name" value="P-loop containing nucleotide triphosphate hydrolases"/>
    <property type="match status" value="2"/>
</dbReference>
<organism evidence="9 10">
    <name type="scientific">Motiliproteus coralliicola</name>
    <dbReference type="NCBI Taxonomy" id="2283196"/>
    <lineage>
        <taxon>Bacteria</taxon>
        <taxon>Pseudomonadati</taxon>
        <taxon>Pseudomonadota</taxon>
        <taxon>Gammaproteobacteria</taxon>
        <taxon>Oceanospirillales</taxon>
        <taxon>Oceanospirillaceae</taxon>
        <taxon>Motiliproteus</taxon>
    </lineage>
</organism>
<keyword evidence="5 6" id="KW-0238">DNA-binding</keyword>
<name>A0A369WXI7_9GAMM</name>
<comment type="similarity">
    <text evidence="6">Belongs to the helicase family. DinG subfamily. Type 1 sub-subfamily.</text>
</comment>
<protein>
    <recommendedName>
        <fullName evidence="6">ATP-dependent DNA helicase DinG</fullName>
        <ecNumber evidence="6">5.6.2.3</ecNumber>
    </recommendedName>
    <alternativeName>
        <fullName evidence="6">DNA 5'-3' helicase DinG</fullName>
    </alternativeName>
</protein>
<dbReference type="GO" id="GO:0033677">
    <property type="term" value="F:DNA/RNA helicase activity"/>
    <property type="evidence" value="ECO:0007669"/>
    <property type="project" value="TreeGrafter"/>
</dbReference>
<evidence type="ECO:0000256" key="4">
    <source>
        <dbReference type="ARBA" id="ARBA00022840"/>
    </source>
</evidence>
<keyword evidence="3 6" id="KW-0378">Hydrolase</keyword>
<dbReference type="OrthoDB" id="9805194at2"/>
<dbReference type="HAMAP" id="MF_02205">
    <property type="entry name" value="DinG_proteobact"/>
    <property type="match status" value="1"/>
</dbReference>
<dbReference type="GO" id="GO:0051539">
    <property type="term" value="F:4 iron, 4 sulfur cluster binding"/>
    <property type="evidence" value="ECO:0007669"/>
    <property type="project" value="UniProtKB-UniRule"/>
</dbReference>
<dbReference type="GO" id="GO:0016887">
    <property type="term" value="F:ATP hydrolysis activity"/>
    <property type="evidence" value="ECO:0007669"/>
    <property type="project" value="RHEA"/>
</dbReference>
<dbReference type="InterPro" id="IPR011545">
    <property type="entry name" value="DEAD/DEAH_box_helicase_dom"/>
</dbReference>
<evidence type="ECO:0000313" key="9">
    <source>
        <dbReference type="EMBL" id="RDE24225.1"/>
    </source>
</evidence>
<evidence type="ECO:0000256" key="3">
    <source>
        <dbReference type="ARBA" id="ARBA00022801"/>
    </source>
</evidence>
<dbReference type="EMBL" id="QQOH01000001">
    <property type="protein sequence ID" value="RDE24225.1"/>
    <property type="molecule type" value="Genomic_DNA"/>
</dbReference>
<dbReference type="SUPFAM" id="SSF52540">
    <property type="entry name" value="P-loop containing nucleoside triphosphate hydrolases"/>
    <property type="match status" value="2"/>
</dbReference>
<comment type="catalytic activity">
    <reaction evidence="6">
        <text>ATP + H2O = ADP + phosphate + H(+)</text>
        <dbReference type="Rhea" id="RHEA:13065"/>
        <dbReference type="ChEBI" id="CHEBI:15377"/>
        <dbReference type="ChEBI" id="CHEBI:15378"/>
        <dbReference type="ChEBI" id="CHEBI:30616"/>
        <dbReference type="ChEBI" id="CHEBI:43474"/>
        <dbReference type="ChEBI" id="CHEBI:456216"/>
        <dbReference type="EC" id="5.6.2.3"/>
    </reaction>
</comment>
<dbReference type="NCBIfam" id="NF008729">
    <property type="entry name" value="PRK11747.1"/>
    <property type="match status" value="1"/>
</dbReference>
<keyword evidence="4 6" id="KW-0067">ATP-binding</keyword>
<evidence type="ECO:0000259" key="8">
    <source>
        <dbReference type="PROSITE" id="PS51193"/>
    </source>
</evidence>
<comment type="function">
    <text evidence="6">DNA-dependent ATPase and 5'-3' DNA helicase. Unwinds D-loops, R-loops, forked DNA and G-quadruplex DNA.</text>
</comment>
<evidence type="ECO:0000256" key="6">
    <source>
        <dbReference type="HAMAP-Rule" id="MF_02205"/>
    </source>
</evidence>
<evidence type="ECO:0000256" key="1">
    <source>
        <dbReference type="ARBA" id="ARBA00022485"/>
    </source>
</evidence>
<dbReference type="PANTHER" id="PTHR11472:SF59">
    <property type="entry name" value="ATP-DEPENDENT DNA HELICASE DING"/>
    <property type="match status" value="1"/>
</dbReference>
<comment type="cofactor">
    <cofactor evidence="6">
        <name>[4Fe-4S] cluster</name>
        <dbReference type="ChEBI" id="CHEBI:49883"/>
    </cofactor>
    <text evidence="6">Binds 1 [4Fe-4S] cluster.</text>
</comment>
<dbReference type="Pfam" id="PF00270">
    <property type="entry name" value="DEAD"/>
    <property type="match status" value="1"/>
</dbReference>
<keyword evidence="1 6" id="KW-0004">4Fe-4S</keyword>
<keyword evidence="10" id="KW-1185">Reference proteome</keyword>
<keyword evidence="7" id="KW-0175">Coiled coil</keyword>
<keyword evidence="6" id="KW-0413">Isomerase</keyword>
<feature type="coiled-coil region" evidence="7">
    <location>
        <begin position="363"/>
        <end position="390"/>
    </location>
</feature>